<dbReference type="OrthoDB" id="7163166at2"/>
<sequence length="130" mass="14724">MNDSELYHETKISVDPIDNSTFHASSASSLTSLPNNSYIFNDNCISKFLVTLSPTSINNQYIVNFTFEQHKNNAEQNLLKLITEQFVVNFDQENHALVFNKGDTSIVLNEDMISSCLNSIKVIHKNHSIE</sequence>
<gene>
    <name evidence="1" type="ORF">EHF_0038</name>
</gene>
<evidence type="ECO:0000313" key="2">
    <source>
        <dbReference type="Proteomes" id="UP000023762"/>
    </source>
</evidence>
<proteinExistence type="predicted"/>
<protein>
    <submittedName>
        <fullName evidence="1">Uncharacterized protein</fullName>
    </submittedName>
</protein>
<dbReference type="RefSeq" id="WP_044193911.1">
    <property type="nucleotide sequence ID" value="NZ_CP007474.1"/>
</dbReference>
<name>X5H2E6_9RICK</name>
<dbReference type="EMBL" id="CP007474">
    <property type="protein sequence ID" value="AHX04265.1"/>
    <property type="molecule type" value="Genomic_DNA"/>
</dbReference>
<dbReference type="KEGG" id="ehh:EHF_0038"/>
<dbReference type="HOGENOM" id="CLU_1978030_0_0_5"/>
<reference evidence="1 2" key="1">
    <citation type="submission" date="2014-03" db="EMBL/GenBank/DDBJ databases">
        <title>Sequencing and Comparison of Genomes and Transcriptome Profiles of Human Ehrlichiosis Agents.</title>
        <authorList>
            <person name="Lin M."/>
            <person name="Daugherty S.C."/>
            <person name="Nagaraj S."/>
            <person name="Cheng Z."/>
            <person name="Xiong Q."/>
            <person name="Lin F.-Y."/>
            <person name="Sengamalay N."/>
            <person name="Ott S."/>
            <person name="Godinez A."/>
            <person name="Tallon L.J."/>
            <person name="Sadzewicz L."/>
            <person name="Fraser C.M."/>
            <person name="Dunning Hotopp J.C."/>
            <person name="Rikihisa Y."/>
        </authorList>
    </citation>
    <scope>NUCLEOTIDE SEQUENCE [LARGE SCALE GENOMIC DNA]</scope>
    <source>
        <strain evidence="1 2">HF</strain>
    </source>
</reference>
<evidence type="ECO:0000313" key="1">
    <source>
        <dbReference type="EMBL" id="AHX04265.1"/>
    </source>
</evidence>
<keyword evidence="2" id="KW-1185">Reference proteome</keyword>
<dbReference type="AlphaFoldDB" id="X5H2E6"/>
<accession>X5H2E6</accession>
<dbReference type="Proteomes" id="UP000023762">
    <property type="component" value="Chromosome"/>
</dbReference>
<organism evidence="1 2">
    <name type="scientific">Ehrlichia japonica</name>
    <dbReference type="NCBI Taxonomy" id="391036"/>
    <lineage>
        <taxon>Bacteria</taxon>
        <taxon>Pseudomonadati</taxon>
        <taxon>Pseudomonadota</taxon>
        <taxon>Alphaproteobacteria</taxon>
        <taxon>Rickettsiales</taxon>
        <taxon>Anaplasmataceae</taxon>
        <taxon>Ehrlichia</taxon>
    </lineage>
</organism>